<accession>A0A1G9UTK7</accession>
<organism evidence="2 3">
    <name type="scientific">Allokutzneria albata</name>
    <name type="common">Kibdelosporangium albatum</name>
    <dbReference type="NCBI Taxonomy" id="211114"/>
    <lineage>
        <taxon>Bacteria</taxon>
        <taxon>Bacillati</taxon>
        <taxon>Actinomycetota</taxon>
        <taxon>Actinomycetes</taxon>
        <taxon>Pseudonocardiales</taxon>
        <taxon>Pseudonocardiaceae</taxon>
        <taxon>Allokutzneria</taxon>
    </lineage>
</organism>
<feature type="region of interest" description="Disordered" evidence="1">
    <location>
        <begin position="162"/>
        <end position="187"/>
    </location>
</feature>
<evidence type="ECO:0000313" key="3">
    <source>
        <dbReference type="Proteomes" id="UP000183376"/>
    </source>
</evidence>
<dbReference type="STRING" id="211114.SAMN04489726_2616"/>
<protein>
    <recommendedName>
        <fullName evidence="4">DivIVA protein</fullName>
    </recommendedName>
</protein>
<keyword evidence="3" id="KW-1185">Reference proteome</keyword>
<dbReference type="eggNOG" id="COG1196">
    <property type="taxonomic scope" value="Bacteria"/>
</dbReference>
<dbReference type="AlphaFoldDB" id="A0A1G9UTK7"/>
<reference evidence="2 3" key="1">
    <citation type="submission" date="2016-10" db="EMBL/GenBank/DDBJ databases">
        <authorList>
            <person name="de Groot N.N."/>
        </authorList>
    </citation>
    <scope>NUCLEOTIDE SEQUENCE [LARGE SCALE GENOMIC DNA]</scope>
    <source>
        <strain evidence="2 3">DSM 44149</strain>
    </source>
</reference>
<evidence type="ECO:0000313" key="2">
    <source>
        <dbReference type="EMBL" id="SDM63230.1"/>
    </source>
</evidence>
<sequence>MTAVDSRADLLPLRIDFDMVWRGYDPFQVQRYVRESESDLRLLAADRDAAVARADDLAETLAELRSENARLRAKIDRLCRAPLDAAALSERLQRMVELAREEAEEITRRATAAAERSWAGAEQAAARLRERYERMIAELDTRRQEMETEHRELMRRSHAEIEAQARQAEEHRRQLDERAERDREQVRHDFEVAMNSRRAEAMRALAEEEAAVQARIDALVELRDRIAAQVTEARRVLDDAAFLLGPEPDRRLPAPVQAAA</sequence>
<proteinExistence type="predicted"/>
<evidence type="ECO:0008006" key="4">
    <source>
        <dbReference type="Google" id="ProtNLM"/>
    </source>
</evidence>
<name>A0A1G9UTK7_ALLAB</name>
<dbReference type="RefSeq" id="WP_052407770.1">
    <property type="nucleotide sequence ID" value="NZ_JOEF01000021.1"/>
</dbReference>
<gene>
    <name evidence="2" type="ORF">SAMN04489726_2616</name>
</gene>
<dbReference type="OrthoDB" id="5178145at2"/>
<dbReference type="EMBL" id="LT629701">
    <property type="protein sequence ID" value="SDM63230.1"/>
    <property type="molecule type" value="Genomic_DNA"/>
</dbReference>
<evidence type="ECO:0000256" key="1">
    <source>
        <dbReference type="SAM" id="MobiDB-lite"/>
    </source>
</evidence>
<dbReference type="Proteomes" id="UP000183376">
    <property type="component" value="Chromosome I"/>
</dbReference>